<dbReference type="AlphaFoldDB" id="A0A8J5LZN7"/>
<accession>A0A8J5LZN7</accession>
<protein>
    <submittedName>
        <fullName evidence="1">Uncharacterized protein</fullName>
    </submittedName>
</protein>
<comment type="caution">
    <text evidence="1">The sequence shown here is derived from an EMBL/GenBank/DDBJ whole genome shotgun (WGS) entry which is preliminary data.</text>
</comment>
<organism evidence="1 2">
    <name type="scientific">Phytophthora aleatoria</name>
    <dbReference type="NCBI Taxonomy" id="2496075"/>
    <lineage>
        <taxon>Eukaryota</taxon>
        <taxon>Sar</taxon>
        <taxon>Stramenopiles</taxon>
        <taxon>Oomycota</taxon>
        <taxon>Peronosporomycetes</taxon>
        <taxon>Peronosporales</taxon>
        <taxon>Peronosporaceae</taxon>
        <taxon>Phytophthora</taxon>
    </lineage>
</organism>
<gene>
    <name evidence="1" type="ORF">JG688_00015245</name>
</gene>
<proteinExistence type="predicted"/>
<evidence type="ECO:0000313" key="2">
    <source>
        <dbReference type="Proteomes" id="UP000709295"/>
    </source>
</evidence>
<evidence type="ECO:0000313" key="1">
    <source>
        <dbReference type="EMBL" id="KAG6948102.1"/>
    </source>
</evidence>
<sequence>MSKFALEKSNEELPRVQGNTISGRTQRTILARTPRQRVSNWAALLASATTNWTHWELFGSNLNRGAG</sequence>
<reference evidence="1" key="1">
    <citation type="submission" date="2021-01" db="EMBL/GenBank/DDBJ databases">
        <title>Phytophthora aleatoria, a newly-described species from Pinus radiata is distinct from Phytophthora cactorum isolates based on comparative genomics.</title>
        <authorList>
            <person name="Mcdougal R."/>
            <person name="Panda P."/>
            <person name="Williams N."/>
            <person name="Studholme D.J."/>
        </authorList>
    </citation>
    <scope>NUCLEOTIDE SEQUENCE</scope>
    <source>
        <strain evidence="1">NZFS 4037</strain>
    </source>
</reference>
<dbReference type="Proteomes" id="UP000709295">
    <property type="component" value="Unassembled WGS sequence"/>
</dbReference>
<dbReference type="EMBL" id="JAENGY010001610">
    <property type="protein sequence ID" value="KAG6948102.1"/>
    <property type="molecule type" value="Genomic_DNA"/>
</dbReference>
<name>A0A8J5LZN7_9STRA</name>
<keyword evidence="2" id="KW-1185">Reference proteome</keyword>